<reference evidence="7 8" key="1">
    <citation type="journal article" date="2021" name="BMC Biol.">
        <title>Horizontally acquired antibacterial genes associated with adaptive radiation of ladybird beetles.</title>
        <authorList>
            <person name="Li H.S."/>
            <person name="Tang X.F."/>
            <person name="Huang Y.H."/>
            <person name="Xu Z.Y."/>
            <person name="Chen M.L."/>
            <person name="Du X.Y."/>
            <person name="Qiu B.Y."/>
            <person name="Chen P.T."/>
            <person name="Zhang W."/>
            <person name="Slipinski A."/>
            <person name="Escalona H.E."/>
            <person name="Waterhouse R.M."/>
            <person name="Zwick A."/>
            <person name="Pang H."/>
        </authorList>
    </citation>
    <scope>NUCLEOTIDE SEQUENCE [LARGE SCALE GENOMIC DNA]</scope>
    <source>
        <strain evidence="7">SYSU2018</strain>
    </source>
</reference>
<gene>
    <name evidence="7" type="ORF">HHI36_020292</name>
</gene>
<keyword evidence="5" id="KW-0256">Endoplasmic reticulum</keyword>
<dbReference type="Proteomes" id="UP001516400">
    <property type="component" value="Unassembled WGS sequence"/>
</dbReference>
<protein>
    <submittedName>
        <fullName evidence="7">Uncharacterized protein</fullName>
    </submittedName>
</protein>
<dbReference type="InterPro" id="IPR000225">
    <property type="entry name" value="Armadillo"/>
</dbReference>
<evidence type="ECO:0000256" key="6">
    <source>
        <dbReference type="ARBA" id="ARBA00023128"/>
    </source>
</evidence>
<accession>A0ABD2N9T4</accession>
<sequence>MKLLYDHGKGDVYRNSIKWLDSEDEELLATAIMAVGNFARNDENCIAIVKEGISKKLIDLLSKYSSNTPNIKLLHGLLSTLKNLVVPNANKSIILEEGLIKSMEPVLQLDNDIVIFKLLGTLRLVIDGQEEAAKDLISRKSFLQKLVEWYENTYHLGVKREVSRLLAWLIKSCHSWESMCNILQTERALNCLVSMFSSEDVIMENEALISLNILATLTWQTNESNTEGNISTETNFKLKFEEQMDQTHIETVIPYVRIFAHSEPMLRNLISLLEKLFQSKRILDRFKEKRISEILQENSKCVTSQNCLGGIQKLISLLSA</sequence>
<keyword evidence="4" id="KW-0963">Cytoplasm</keyword>
<name>A0ABD2N9T4_9CUCU</name>
<evidence type="ECO:0000256" key="3">
    <source>
        <dbReference type="ARBA" id="ARBA00004514"/>
    </source>
</evidence>
<dbReference type="GO" id="GO:0005739">
    <property type="term" value="C:mitochondrion"/>
    <property type="evidence" value="ECO:0007669"/>
    <property type="project" value="UniProtKB-SubCell"/>
</dbReference>
<evidence type="ECO:0000256" key="1">
    <source>
        <dbReference type="ARBA" id="ARBA00004173"/>
    </source>
</evidence>
<evidence type="ECO:0000256" key="2">
    <source>
        <dbReference type="ARBA" id="ARBA00004240"/>
    </source>
</evidence>
<dbReference type="InterPro" id="IPR011989">
    <property type="entry name" value="ARM-like"/>
</dbReference>
<dbReference type="InterPro" id="IPR016024">
    <property type="entry name" value="ARM-type_fold"/>
</dbReference>
<keyword evidence="6" id="KW-0496">Mitochondrion</keyword>
<dbReference type="AlphaFoldDB" id="A0ABD2N9T4"/>
<evidence type="ECO:0000256" key="4">
    <source>
        <dbReference type="ARBA" id="ARBA00022490"/>
    </source>
</evidence>
<dbReference type="SUPFAM" id="SSF48371">
    <property type="entry name" value="ARM repeat"/>
    <property type="match status" value="1"/>
</dbReference>
<dbReference type="InterPro" id="IPR040144">
    <property type="entry name" value="RAP1GDS1"/>
</dbReference>
<dbReference type="PANTHER" id="PTHR10957">
    <property type="entry name" value="RAP1 GTPASE-GDP DISSOCIATION STIMULATOR 1"/>
    <property type="match status" value="1"/>
</dbReference>
<evidence type="ECO:0000313" key="7">
    <source>
        <dbReference type="EMBL" id="KAL3275533.1"/>
    </source>
</evidence>
<dbReference type="EMBL" id="JABFTP020000083">
    <property type="protein sequence ID" value="KAL3275533.1"/>
    <property type="molecule type" value="Genomic_DNA"/>
</dbReference>
<comment type="caution">
    <text evidence="7">The sequence shown here is derived from an EMBL/GenBank/DDBJ whole genome shotgun (WGS) entry which is preliminary data.</text>
</comment>
<dbReference type="GO" id="GO:0005829">
    <property type="term" value="C:cytosol"/>
    <property type="evidence" value="ECO:0007669"/>
    <property type="project" value="UniProtKB-SubCell"/>
</dbReference>
<organism evidence="7 8">
    <name type="scientific">Cryptolaemus montrouzieri</name>
    <dbReference type="NCBI Taxonomy" id="559131"/>
    <lineage>
        <taxon>Eukaryota</taxon>
        <taxon>Metazoa</taxon>
        <taxon>Ecdysozoa</taxon>
        <taxon>Arthropoda</taxon>
        <taxon>Hexapoda</taxon>
        <taxon>Insecta</taxon>
        <taxon>Pterygota</taxon>
        <taxon>Neoptera</taxon>
        <taxon>Endopterygota</taxon>
        <taxon>Coleoptera</taxon>
        <taxon>Polyphaga</taxon>
        <taxon>Cucujiformia</taxon>
        <taxon>Coccinelloidea</taxon>
        <taxon>Coccinellidae</taxon>
        <taxon>Scymninae</taxon>
        <taxon>Scymnini</taxon>
        <taxon>Cryptolaemus</taxon>
    </lineage>
</organism>
<comment type="subcellular location">
    <subcellularLocation>
        <location evidence="3">Cytoplasm</location>
        <location evidence="3">Cytosol</location>
    </subcellularLocation>
    <subcellularLocation>
        <location evidence="2">Endoplasmic reticulum</location>
    </subcellularLocation>
    <subcellularLocation>
        <location evidence="1">Mitochondrion</location>
    </subcellularLocation>
</comment>
<evidence type="ECO:0000313" key="8">
    <source>
        <dbReference type="Proteomes" id="UP001516400"/>
    </source>
</evidence>
<dbReference type="SMART" id="SM00185">
    <property type="entry name" value="ARM"/>
    <property type="match status" value="2"/>
</dbReference>
<dbReference type="Gene3D" id="1.25.10.10">
    <property type="entry name" value="Leucine-rich Repeat Variant"/>
    <property type="match status" value="1"/>
</dbReference>
<keyword evidence="8" id="KW-1185">Reference proteome</keyword>
<dbReference type="GO" id="GO:0005783">
    <property type="term" value="C:endoplasmic reticulum"/>
    <property type="evidence" value="ECO:0007669"/>
    <property type="project" value="UniProtKB-SubCell"/>
</dbReference>
<evidence type="ECO:0000256" key="5">
    <source>
        <dbReference type="ARBA" id="ARBA00022824"/>
    </source>
</evidence>
<proteinExistence type="predicted"/>